<dbReference type="InParanoid" id="A0A0C2TJP5"/>
<dbReference type="Gene3D" id="3.80.10.10">
    <property type="entry name" value="Ribonuclease Inhibitor"/>
    <property type="match status" value="1"/>
</dbReference>
<proteinExistence type="predicted"/>
<dbReference type="AlphaFoldDB" id="A0A0C2TJP5"/>
<organism evidence="1 2">
    <name type="scientific">Amanita muscaria (strain Koide BX008)</name>
    <dbReference type="NCBI Taxonomy" id="946122"/>
    <lineage>
        <taxon>Eukaryota</taxon>
        <taxon>Fungi</taxon>
        <taxon>Dikarya</taxon>
        <taxon>Basidiomycota</taxon>
        <taxon>Agaricomycotina</taxon>
        <taxon>Agaricomycetes</taxon>
        <taxon>Agaricomycetidae</taxon>
        <taxon>Agaricales</taxon>
        <taxon>Pluteineae</taxon>
        <taxon>Amanitaceae</taxon>
        <taxon>Amanita</taxon>
    </lineage>
</organism>
<dbReference type="InterPro" id="IPR032675">
    <property type="entry name" value="LRR_dom_sf"/>
</dbReference>
<accession>A0A0C2TJP5</accession>
<gene>
    <name evidence="1" type="ORF">M378DRAFT_22861</name>
</gene>
<evidence type="ECO:0000313" key="2">
    <source>
        <dbReference type="Proteomes" id="UP000054549"/>
    </source>
</evidence>
<keyword evidence="2" id="KW-1185">Reference proteome</keyword>
<dbReference type="Proteomes" id="UP000054549">
    <property type="component" value="Unassembled WGS sequence"/>
</dbReference>
<dbReference type="HOGENOM" id="CLU_048767_0_0_1"/>
<evidence type="ECO:0000313" key="1">
    <source>
        <dbReference type="EMBL" id="KIL67234.1"/>
    </source>
</evidence>
<dbReference type="OrthoDB" id="2788229at2759"/>
<dbReference type="EMBL" id="KN818232">
    <property type="protein sequence ID" value="KIL67234.1"/>
    <property type="molecule type" value="Genomic_DNA"/>
</dbReference>
<sequence length="440" mass="50799">MPITHHSSQISSLQRGTARDMLISSDTVQGPIFSLEIIAEIIGYLHDDKKTLLTLGLVSKQALYESRHHLFSTVYFSGPYNGFQVWKDFDEFLWLVDVAWTSFTPTIQCISIQYADDTAILVRLGDISLARIRTNLPNVKSLRLLSLHWTSVPSYILDLVFQLHIKHLSLDGMHDCDATNLLDLFRRFPPSLRTLDFKGMRSAKIPDRPDLSKELSIFHRPFRFETLDSQSLLLFESVWHPSICHDLDIKVKSFRLQPLYNKVWLHQREDPFIFRFLQHIAPSLENLKISMACLALPYDPKTSLLDPIPVSQCINLRSLEIEKIRLEEQAPYSATIIDVVQNFLSSLPSPRTLQAISIGIEFIAMQSLKRRLTMLELFKWSSLVETVQRLFPNLNRLAIHIGGGLCWFENPTSNPYIYLLRRITKVRDLEEKGVIELYVH</sequence>
<name>A0A0C2TJP5_AMAMK</name>
<evidence type="ECO:0008006" key="3">
    <source>
        <dbReference type="Google" id="ProtNLM"/>
    </source>
</evidence>
<reference evidence="1 2" key="1">
    <citation type="submission" date="2014-04" db="EMBL/GenBank/DDBJ databases">
        <title>Evolutionary Origins and Diversification of the Mycorrhizal Mutualists.</title>
        <authorList>
            <consortium name="DOE Joint Genome Institute"/>
            <consortium name="Mycorrhizal Genomics Consortium"/>
            <person name="Kohler A."/>
            <person name="Kuo A."/>
            <person name="Nagy L.G."/>
            <person name="Floudas D."/>
            <person name="Copeland A."/>
            <person name="Barry K.W."/>
            <person name="Cichocki N."/>
            <person name="Veneault-Fourrey C."/>
            <person name="LaButti K."/>
            <person name="Lindquist E.A."/>
            <person name="Lipzen A."/>
            <person name="Lundell T."/>
            <person name="Morin E."/>
            <person name="Murat C."/>
            <person name="Riley R."/>
            <person name="Ohm R."/>
            <person name="Sun H."/>
            <person name="Tunlid A."/>
            <person name="Henrissat B."/>
            <person name="Grigoriev I.V."/>
            <person name="Hibbett D.S."/>
            <person name="Martin F."/>
        </authorList>
    </citation>
    <scope>NUCLEOTIDE SEQUENCE [LARGE SCALE GENOMIC DNA]</scope>
    <source>
        <strain evidence="1 2">Koide BX008</strain>
    </source>
</reference>
<protein>
    <recommendedName>
        <fullName evidence="3">F-box domain-containing protein</fullName>
    </recommendedName>
</protein>